<organism evidence="7 8">
    <name type="scientific">Splendidivirga corallicola</name>
    <dbReference type="NCBI Taxonomy" id="3051826"/>
    <lineage>
        <taxon>Bacteria</taxon>
        <taxon>Pseudomonadati</taxon>
        <taxon>Bacteroidota</taxon>
        <taxon>Cytophagia</taxon>
        <taxon>Cytophagales</taxon>
        <taxon>Splendidivirgaceae</taxon>
        <taxon>Splendidivirga</taxon>
    </lineage>
</organism>
<dbReference type="CDD" id="cd06171">
    <property type="entry name" value="Sigma70_r4"/>
    <property type="match status" value="1"/>
</dbReference>
<dbReference type="InterPro" id="IPR014327">
    <property type="entry name" value="RNA_pol_sigma70_bacteroid"/>
</dbReference>
<gene>
    <name evidence="7" type="ORF">QQ008_13645</name>
</gene>
<name>A0ABT8KSH2_9BACT</name>
<dbReference type="Proteomes" id="UP001172082">
    <property type="component" value="Unassembled WGS sequence"/>
</dbReference>
<evidence type="ECO:0000259" key="6">
    <source>
        <dbReference type="Pfam" id="PF08281"/>
    </source>
</evidence>
<evidence type="ECO:0000259" key="5">
    <source>
        <dbReference type="Pfam" id="PF04542"/>
    </source>
</evidence>
<dbReference type="Gene3D" id="1.10.10.10">
    <property type="entry name" value="Winged helix-like DNA-binding domain superfamily/Winged helix DNA-binding domain"/>
    <property type="match status" value="1"/>
</dbReference>
<evidence type="ECO:0000256" key="2">
    <source>
        <dbReference type="ARBA" id="ARBA00023015"/>
    </source>
</evidence>
<dbReference type="InterPro" id="IPR007627">
    <property type="entry name" value="RNA_pol_sigma70_r2"/>
</dbReference>
<feature type="domain" description="RNA polymerase sigma-70 region 2" evidence="5">
    <location>
        <begin position="21"/>
        <end position="84"/>
    </location>
</feature>
<keyword evidence="2" id="KW-0805">Transcription regulation</keyword>
<feature type="domain" description="RNA polymerase sigma factor 70 region 4 type 2" evidence="6">
    <location>
        <begin position="117"/>
        <end position="168"/>
    </location>
</feature>
<dbReference type="NCBIfam" id="TIGR02937">
    <property type="entry name" value="sigma70-ECF"/>
    <property type="match status" value="1"/>
</dbReference>
<dbReference type="Pfam" id="PF08281">
    <property type="entry name" value="Sigma70_r4_2"/>
    <property type="match status" value="1"/>
</dbReference>
<dbReference type="PANTHER" id="PTHR43133">
    <property type="entry name" value="RNA POLYMERASE ECF-TYPE SIGMA FACTO"/>
    <property type="match status" value="1"/>
</dbReference>
<dbReference type="NCBIfam" id="TIGR02985">
    <property type="entry name" value="Sig70_bacteroi1"/>
    <property type="match status" value="1"/>
</dbReference>
<dbReference type="InterPro" id="IPR013324">
    <property type="entry name" value="RNA_pol_sigma_r3/r4-like"/>
</dbReference>
<protein>
    <submittedName>
        <fullName evidence="7">RNA polymerase sigma-70 factor</fullName>
    </submittedName>
</protein>
<keyword evidence="8" id="KW-1185">Reference proteome</keyword>
<evidence type="ECO:0000256" key="4">
    <source>
        <dbReference type="ARBA" id="ARBA00023163"/>
    </source>
</evidence>
<proteinExistence type="inferred from homology"/>
<dbReference type="PANTHER" id="PTHR43133:SF46">
    <property type="entry name" value="RNA POLYMERASE SIGMA-70 FACTOR ECF SUBFAMILY"/>
    <property type="match status" value="1"/>
</dbReference>
<evidence type="ECO:0000313" key="8">
    <source>
        <dbReference type="Proteomes" id="UP001172082"/>
    </source>
</evidence>
<dbReference type="InterPro" id="IPR013325">
    <property type="entry name" value="RNA_pol_sigma_r2"/>
</dbReference>
<dbReference type="InterPro" id="IPR013249">
    <property type="entry name" value="RNA_pol_sigma70_r4_t2"/>
</dbReference>
<evidence type="ECO:0000256" key="1">
    <source>
        <dbReference type="ARBA" id="ARBA00010641"/>
    </source>
</evidence>
<reference evidence="7" key="1">
    <citation type="submission" date="2023-06" db="EMBL/GenBank/DDBJ databases">
        <title>Genomic of Parafulvivirga corallium.</title>
        <authorList>
            <person name="Wang G."/>
        </authorList>
    </citation>
    <scope>NUCLEOTIDE SEQUENCE</scope>
    <source>
        <strain evidence="7">BMA10</strain>
    </source>
</reference>
<dbReference type="InterPro" id="IPR039425">
    <property type="entry name" value="RNA_pol_sigma-70-like"/>
</dbReference>
<dbReference type="Gene3D" id="1.10.1740.10">
    <property type="match status" value="1"/>
</dbReference>
<keyword evidence="4" id="KW-0804">Transcription</keyword>
<comment type="similarity">
    <text evidence="1">Belongs to the sigma-70 factor family. ECF subfamily.</text>
</comment>
<evidence type="ECO:0000313" key="7">
    <source>
        <dbReference type="EMBL" id="MDN5202425.1"/>
    </source>
</evidence>
<dbReference type="Pfam" id="PF04542">
    <property type="entry name" value="Sigma70_r2"/>
    <property type="match status" value="1"/>
</dbReference>
<dbReference type="SUPFAM" id="SSF88659">
    <property type="entry name" value="Sigma3 and sigma4 domains of RNA polymerase sigma factors"/>
    <property type="match status" value="1"/>
</dbReference>
<sequence length="192" mass="22387">MNNTSKLENIKSGDVSSFEQIFRQYYQSLCLFALKYVKDPDDAEEIVQDVFVKIWQKKDVLDIAISLKSYLYQAVRNASLNHLKHIQVKLEYEKNLVNSPSRTDTADTVIASELEAKIYEAVHKLPPERKKIFLLNRNEGLKYREIADQLNISVKTVESQMGKALKFLRMELVDFLSIVVLLFVQLFERLWP</sequence>
<dbReference type="InterPro" id="IPR036388">
    <property type="entry name" value="WH-like_DNA-bd_sf"/>
</dbReference>
<dbReference type="SUPFAM" id="SSF88946">
    <property type="entry name" value="Sigma2 domain of RNA polymerase sigma factors"/>
    <property type="match status" value="1"/>
</dbReference>
<dbReference type="InterPro" id="IPR014284">
    <property type="entry name" value="RNA_pol_sigma-70_dom"/>
</dbReference>
<dbReference type="EMBL" id="JAUJEA010000004">
    <property type="protein sequence ID" value="MDN5202425.1"/>
    <property type="molecule type" value="Genomic_DNA"/>
</dbReference>
<comment type="caution">
    <text evidence="7">The sequence shown here is derived from an EMBL/GenBank/DDBJ whole genome shotgun (WGS) entry which is preliminary data.</text>
</comment>
<evidence type="ECO:0000256" key="3">
    <source>
        <dbReference type="ARBA" id="ARBA00023082"/>
    </source>
</evidence>
<dbReference type="RefSeq" id="WP_346752449.1">
    <property type="nucleotide sequence ID" value="NZ_JAUJEA010000004.1"/>
</dbReference>
<keyword evidence="3" id="KW-0731">Sigma factor</keyword>
<accession>A0ABT8KSH2</accession>